<evidence type="ECO:0000313" key="3">
    <source>
        <dbReference type="Proteomes" id="UP001382904"/>
    </source>
</evidence>
<protein>
    <submittedName>
        <fullName evidence="2">Uncharacterized protein</fullName>
    </submittedName>
</protein>
<evidence type="ECO:0000313" key="2">
    <source>
        <dbReference type="EMBL" id="MEJ8646122.1"/>
    </source>
</evidence>
<feature type="region of interest" description="Disordered" evidence="1">
    <location>
        <begin position="28"/>
        <end position="61"/>
    </location>
</feature>
<comment type="caution">
    <text evidence="2">The sequence shown here is derived from an EMBL/GenBank/DDBJ whole genome shotgun (WGS) entry which is preliminary data.</text>
</comment>
<proteinExistence type="predicted"/>
<accession>A0ABU8UE05</accession>
<dbReference type="EMBL" id="JBBKAM010000004">
    <property type="protein sequence ID" value="MEJ8646122.1"/>
    <property type="molecule type" value="Genomic_DNA"/>
</dbReference>
<sequence length="72" mass="7385">MLGDARRHHAIAAGARVSGSVSCCASAIRSPSAGSRGRRTPGLELSAGRPRTGARRRQSSARICGVGPVGFR</sequence>
<evidence type="ECO:0000256" key="1">
    <source>
        <dbReference type="SAM" id="MobiDB-lite"/>
    </source>
</evidence>
<organism evidence="2 3">
    <name type="scientific">Streptomyces caledonius</name>
    <dbReference type="NCBI Taxonomy" id="3134107"/>
    <lineage>
        <taxon>Bacteria</taxon>
        <taxon>Bacillati</taxon>
        <taxon>Actinomycetota</taxon>
        <taxon>Actinomycetes</taxon>
        <taxon>Kitasatosporales</taxon>
        <taxon>Streptomycetaceae</taxon>
        <taxon>Streptomyces</taxon>
    </lineage>
</organism>
<keyword evidence="3" id="KW-1185">Reference proteome</keyword>
<dbReference type="Proteomes" id="UP001382904">
    <property type="component" value="Unassembled WGS sequence"/>
</dbReference>
<name>A0ABU8UE05_9ACTN</name>
<gene>
    <name evidence="2" type="ORF">WKI68_42590</name>
</gene>
<reference evidence="2 3" key="1">
    <citation type="submission" date="2024-03" db="EMBL/GenBank/DDBJ databases">
        <title>Novel Streptomyces species of biotechnological and ecological value are a feature of Machair soil.</title>
        <authorList>
            <person name="Prole J.R."/>
            <person name="Goodfellow M."/>
            <person name="Allenby N."/>
            <person name="Ward A.C."/>
        </authorList>
    </citation>
    <scope>NUCLEOTIDE SEQUENCE [LARGE SCALE GENOMIC DNA]</scope>
    <source>
        <strain evidence="2 3">MS1.HAVA.3</strain>
    </source>
</reference>